<dbReference type="GO" id="GO:0005096">
    <property type="term" value="F:GTPase activator activity"/>
    <property type="evidence" value="ECO:0007669"/>
    <property type="project" value="UniProtKB-KW"/>
</dbReference>
<feature type="region of interest" description="Disordered" evidence="2">
    <location>
        <begin position="180"/>
        <end position="217"/>
    </location>
</feature>
<name>A0A1E3QF45_LIPST</name>
<evidence type="ECO:0000256" key="1">
    <source>
        <dbReference type="ARBA" id="ARBA00022468"/>
    </source>
</evidence>
<evidence type="ECO:0000259" key="4">
    <source>
        <dbReference type="Pfam" id="PF00566"/>
    </source>
</evidence>
<dbReference type="PANTHER" id="PTHR20913">
    <property type="entry name" value="TBC1 DOMAIN FAMILY MEMBER 20/GTPASE"/>
    <property type="match status" value="1"/>
</dbReference>
<feature type="transmembrane region" description="Helical" evidence="3">
    <location>
        <begin position="374"/>
        <end position="394"/>
    </location>
</feature>
<dbReference type="Proteomes" id="UP000094385">
    <property type="component" value="Unassembled WGS sequence"/>
</dbReference>
<keyword evidence="3" id="KW-0472">Membrane</keyword>
<dbReference type="InterPro" id="IPR045913">
    <property type="entry name" value="TBC20/Gyp8-like"/>
</dbReference>
<feature type="compositionally biased region" description="Basic residues" evidence="2">
    <location>
        <begin position="190"/>
        <end position="202"/>
    </location>
</feature>
<dbReference type="EMBL" id="KV454289">
    <property type="protein sequence ID" value="ODQ76331.1"/>
    <property type="molecule type" value="Genomic_DNA"/>
</dbReference>
<proteinExistence type="predicted"/>
<dbReference type="OrthoDB" id="206700at2759"/>
<evidence type="ECO:0000256" key="3">
    <source>
        <dbReference type="SAM" id="Phobius"/>
    </source>
</evidence>
<dbReference type="GO" id="GO:0006888">
    <property type="term" value="P:endoplasmic reticulum to Golgi vesicle-mediated transport"/>
    <property type="evidence" value="ECO:0007669"/>
    <property type="project" value="TreeGrafter"/>
</dbReference>
<protein>
    <recommendedName>
        <fullName evidence="4">Rab-GAP TBC domain-containing protein</fullName>
    </recommendedName>
</protein>
<gene>
    <name evidence="5" type="ORF">LIPSTDRAFT_67220</name>
</gene>
<keyword evidence="1" id="KW-0343">GTPase activation</keyword>
<dbReference type="Gene3D" id="1.10.472.80">
    <property type="entry name" value="Ypt/Rab-GAP domain of gyp1p, domain 3"/>
    <property type="match status" value="1"/>
</dbReference>
<keyword evidence="6" id="KW-1185">Reference proteome</keyword>
<keyword evidence="3" id="KW-0812">Transmembrane</keyword>
<dbReference type="GO" id="GO:0005789">
    <property type="term" value="C:endoplasmic reticulum membrane"/>
    <property type="evidence" value="ECO:0007669"/>
    <property type="project" value="TreeGrafter"/>
</dbReference>
<dbReference type="Pfam" id="PF00566">
    <property type="entry name" value="RabGAP-TBC"/>
    <property type="match status" value="1"/>
</dbReference>
<accession>A0A1E3QF45</accession>
<dbReference type="AlphaFoldDB" id="A0A1E3QF45"/>
<keyword evidence="3" id="KW-1133">Transmembrane helix</keyword>
<evidence type="ECO:0000313" key="6">
    <source>
        <dbReference type="Proteomes" id="UP000094385"/>
    </source>
</evidence>
<dbReference type="STRING" id="675824.A0A1E3QF45"/>
<reference evidence="5 6" key="1">
    <citation type="journal article" date="2016" name="Proc. Natl. Acad. Sci. U.S.A.">
        <title>Comparative genomics of biotechnologically important yeasts.</title>
        <authorList>
            <person name="Riley R."/>
            <person name="Haridas S."/>
            <person name="Wolfe K.H."/>
            <person name="Lopes M.R."/>
            <person name="Hittinger C.T."/>
            <person name="Goeker M."/>
            <person name="Salamov A.A."/>
            <person name="Wisecaver J.H."/>
            <person name="Long T.M."/>
            <person name="Calvey C.H."/>
            <person name="Aerts A.L."/>
            <person name="Barry K.W."/>
            <person name="Choi C."/>
            <person name="Clum A."/>
            <person name="Coughlan A.Y."/>
            <person name="Deshpande S."/>
            <person name="Douglass A.P."/>
            <person name="Hanson S.J."/>
            <person name="Klenk H.-P."/>
            <person name="LaButti K.M."/>
            <person name="Lapidus A."/>
            <person name="Lindquist E.A."/>
            <person name="Lipzen A.M."/>
            <person name="Meier-Kolthoff J.P."/>
            <person name="Ohm R.A."/>
            <person name="Otillar R.P."/>
            <person name="Pangilinan J.L."/>
            <person name="Peng Y."/>
            <person name="Rokas A."/>
            <person name="Rosa C.A."/>
            <person name="Scheuner C."/>
            <person name="Sibirny A.A."/>
            <person name="Slot J.C."/>
            <person name="Stielow J.B."/>
            <person name="Sun H."/>
            <person name="Kurtzman C.P."/>
            <person name="Blackwell M."/>
            <person name="Grigoriev I.V."/>
            <person name="Jeffries T.W."/>
        </authorList>
    </citation>
    <scope>NUCLEOTIDE SEQUENCE [LARGE SCALE GENOMIC DNA]</scope>
    <source>
        <strain evidence="5 6">NRRL Y-11557</strain>
    </source>
</reference>
<organism evidence="5 6">
    <name type="scientific">Lipomyces starkeyi NRRL Y-11557</name>
    <dbReference type="NCBI Taxonomy" id="675824"/>
    <lineage>
        <taxon>Eukaryota</taxon>
        <taxon>Fungi</taxon>
        <taxon>Dikarya</taxon>
        <taxon>Ascomycota</taxon>
        <taxon>Saccharomycotina</taxon>
        <taxon>Lipomycetes</taxon>
        <taxon>Lipomycetales</taxon>
        <taxon>Lipomycetaceae</taxon>
        <taxon>Lipomyces</taxon>
    </lineage>
</organism>
<evidence type="ECO:0000313" key="5">
    <source>
        <dbReference type="EMBL" id="ODQ76331.1"/>
    </source>
</evidence>
<evidence type="ECO:0000256" key="2">
    <source>
        <dbReference type="SAM" id="MobiDB-lite"/>
    </source>
</evidence>
<feature type="domain" description="Rab-GAP TBC" evidence="4">
    <location>
        <begin position="8"/>
        <end position="109"/>
    </location>
</feature>
<dbReference type="InterPro" id="IPR000195">
    <property type="entry name" value="Rab-GAP-TBC_dom"/>
</dbReference>
<dbReference type="PANTHER" id="PTHR20913:SF7">
    <property type="entry name" value="RE60063P"/>
    <property type="match status" value="1"/>
</dbReference>
<sequence>MVFGKRKAVPVLEHLSLYRLRDFMMPTLQPALDHLNLIPPLLEQIDKPLSRHLRYTKPFYALAAVLTLFAHDIQSYSEIALMFDFFFGCESASIPVYLYTAIMVHRREEAFEFPAKESEMIHAVIARMPQPLPVSITDAISMSLALYSQYPPSSLLPAWKNISQYSILHTWQFPEPPAVPIPPTPPAGLSHRRRHRRRRRTKGAYDNANHSDHDEKVDDGYDYIEMKEVQEKHAYGEMEILLENQIADSEARAEKERIMEEKERVLRLQKKQRRSTTKRLASAVSKLPRLPGTAKGDETQQVQQLDLDEKPGIDRSMVLLNRSVIVSDINAEVAGTLGSSTATPPQVNGTAPLQRFNFNPQQVRALFHLGTNSFAALSLSVCIGIFGVWMAWFLRGANWM</sequence>